<feature type="compositionally biased region" description="Basic and acidic residues" evidence="2">
    <location>
        <begin position="553"/>
        <end position="567"/>
    </location>
</feature>
<feature type="compositionally biased region" description="Polar residues" evidence="2">
    <location>
        <begin position="77"/>
        <end position="91"/>
    </location>
</feature>
<dbReference type="Pfam" id="PF16294">
    <property type="entry name" value="RSB_motif"/>
    <property type="match status" value="1"/>
</dbReference>
<feature type="compositionally biased region" description="Basic and acidic residues" evidence="2">
    <location>
        <begin position="201"/>
        <end position="215"/>
    </location>
</feature>
<dbReference type="InterPro" id="IPR035979">
    <property type="entry name" value="RBD_domain_sf"/>
</dbReference>
<feature type="compositionally biased region" description="Basic residues" evidence="2">
    <location>
        <begin position="232"/>
        <end position="243"/>
    </location>
</feature>
<feature type="compositionally biased region" description="Basic and acidic residues" evidence="2">
    <location>
        <begin position="376"/>
        <end position="389"/>
    </location>
</feature>
<feature type="compositionally biased region" description="Basic and acidic residues" evidence="2">
    <location>
        <begin position="532"/>
        <end position="544"/>
    </location>
</feature>
<feature type="compositionally biased region" description="Basic and acidic residues" evidence="2">
    <location>
        <begin position="576"/>
        <end position="586"/>
    </location>
</feature>
<feature type="compositionally biased region" description="Basic residues" evidence="2">
    <location>
        <begin position="695"/>
        <end position="713"/>
    </location>
</feature>
<dbReference type="InterPro" id="IPR000504">
    <property type="entry name" value="RRM_dom"/>
</dbReference>
<evidence type="ECO:0000256" key="2">
    <source>
        <dbReference type="SAM" id="MobiDB-lite"/>
    </source>
</evidence>
<dbReference type="GO" id="GO:0008380">
    <property type="term" value="P:RNA splicing"/>
    <property type="evidence" value="ECO:0007669"/>
    <property type="project" value="TreeGrafter"/>
</dbReference>
<evidence type="ECO:0000259" key="3">
    <source>
        <dbReference type="PROSITE" id="PS50102"/>
    </source>
</evidence>
<evidence type="ECO:0000313" key="4">
    <source>
        <dbReference type="EMBL" id="CAL5134158.1"/>
    </source>
</evidence>
<dbReference type="PANTHER" id="PTHR46589:SF1">
    <property type="entry name" value="APOPTOTIC CHROMATIN CONDENSATION INDUCER IN THE NUCLEUS"/>
    <property type="match status" value="1"/>
</dbReference>
<dbReference type="Proteomes" id="UP001497525">
    <property type="component" value="Unassembled WGS sequence"/>
</dbReference>
<feature type="compositionally biased region" description="Polar residues" evidence="2">
    <location>
        <begin position="483"/>
        <end position="503"/>
    </location>
</feature>
<proteinExistence type="predicted"/>
<feature type="compositionally biased region" description="Basic and acidic residues" evidence="2">
    <location>
        <begin position="646"/>
        <end position="668"/>
    </location>
</feature>
<dbReference type="PANTHER" id="PTHR46589">
    <property type="entry name" value="APOPTOTIC CHROMATIN CONDENSATION INDUCER IN THE NUCLEUS"/>
    <property type="match status" value="1"/>
</dbReference>
<feature type="compositionally biased region" description="Low complexity" evidence="2">
    <location>
        <begin position="177"/>
        <end position="199"/>
    </location>
</feature>
<feature type="compositionally biased region" description="Basic and acidic residues" evidence="2">
    <location>
        <begin position="596"/>
        <end position="614"/>
    </location>
</feature>
<dbReference type="GO" id="GO:0003723">
    <property type="term" value="F:RNA binding"/>
    <property type="evidence" value="ECO:0007669"/>
    <property type="project" value="UniProtKB-UniRule"/>
</dbReference>
<feature type="compositionally biased region" description="Basic and acidic residues" evidence="2">
    <location>
        <begin position="106"/>
        <end position="124"/>
    </location>
</feature>
<feature type="compositionally biased region" description="Polar residues" evidence="2">
    <location>
        <begin position="125"/>
        <end position="134"/>
    </location>
</feature>
<feature type="compositionally biased region" description="Polar residues" evidence="2">
    <location>
        <begin position="217"/>
        <end position="228"/>
    </location>
</feature>
<dbReference type="InterPro" id="IPR034257">
    <property type="entry name" value="Acinus_RRM"/>
</dbReference>
<dbReference type="GO" id="GO:0071011">
    <property type="term" value="C:precatalytic spliceosome"/>
    <property type="evidence" value="ECO:0007669"/>
    <property type="project" value="TreeGrafter"/>
</dbReference>
<feature type="compositionally biased region" description="Basic and acidic residues" evidence="2">
    <location>
        <begin position="165"/>
        <end position="176"/>
    </location>
</feature>
<dbReference type="SUPFAM" id="SSF54928">
    <property type="entry name" value="RNA-binding domain, RBD"/>
    <property type="match status" value="1"/>
</dbReference>
<feature type="region of interest" description="Disordered" evidence="2">
    <location>
        <begin position="1"/>
        <end position="248"/>
    </location>
</feature>
<dbReference type="GO" id="GO:0061574">
    <property type="term" value="C:ASAP complex"/>
    <property type="evidence" value="ECO:0007669"/>
    <property type="project" value="TreeGrafter"/>
</dbReference>
<organism evidence="4 5">
    <name type="scientific">Calicophoron daubneyi</name>
    <name type="common">Rumen fluke</name>
    <name type="synonym">Paramphistomum daubneyi</name>
    <dbReference type="NCBI Taxonomy" id="300641"/>
    <lineage>
        <taxon>Eukaryota</taxon>
        <taxon>Metazoa</taxon>
        <taxon>Spiralia</taxon>
        <taxon>Lophotrochozoa</taxon>
        <taxon>Platyhelminthes</taxon>
        <taxon>Trematoda</taxon>
        <taxon>Digenea</taxon>
        <taxon>Plagiorchiida</taxon>
        <taxon>Pronocephalata</taxon>
        <taxon>Paramphistomoidea</taxon>
        <taxon>Paramphistomidae</taxon>
        <taxon>Calicophoron</taxon>
    </lineage>
</organism>
<evidence type="ECO:0000256" key="1">
    <source>
        <dbReference type="PROSITE-ProRule" id="PRU00176"/>
    </source>
</evidence>
<reference evidence="4" key="1">
    <citation type="submission" date="2024-06" db="EMBL/GenBank/DDBJ databases">
        <authorList>
            <person name="Liu X."/>
            <person name="Lenzi L."/>
            <person name="Haldenby T S."/>
            <person name="Uol C."/>
        </authorList>
    </citation>
    <scope>NUCLEOTIDE SEQUENCE</scope>
</reference>
<feature type="compositionally biased region" description="Acidic residues" evidence="2">
    <location>
        <begin position="151"/>
        <end position="164"/>
    </location>
</feature>
<dbReference type="EMBL" id="CAXLJL010000179">
    <property type="protein sequence ID" value="CAL5134158.1"/>
    <property type="molecule type" value="Genomic_DNA"/>
</dbReference>
<dbReference type="AlphaFoldDB" id="A0AAV2TG71"/>
<evidence type="ECO:0000313" key="5">
    <source>
        <dbReference type="Proteomes" id="UP001497525"/>
    </source>
</evidence>
<protein>
    <recommendedName>
        <fullName evidence="3">RRM domain-containing protein</fullName>
    </recommendedName>
</protein>
<gene>
    <name evidence="4" type="ORF">CDAUBV1_LOCUS7381</name>
</gene>
<accession>A0AAV2TG71</accession>
<sequence>MVKTVSKGSDGSSTPSESKSSGSKVSSKEDSKKRSRGVIRDPSSGRESNKSSKETPPADESKSDGRSSARRRRWGSTNTDRQASKLSISSDSLEKLVPTLTTTGVKKRDQKTTEISAKDTKKETSPLTRQTSAPSKIMETNEGNTEREIELEVEVNVENIDGEEGATKVEKSRKNENSSSNKADSKNSLVPTHKSSTHTSSKREHSSRSTEKANKQEAVSSSTSNVDPSKSSTKKHSPSKRKGPKETKAVGYLVEQPERVEPSQPAKHRPTDIVYIRSLVRPFTAEQLKEMISTRYGKVVDLWLDRIKSSSLVRLQSVEIATSCREGLDGSRWPSMNPRVLRCDFGNDELFAWMKENGDSSDSQPPKYLVLGEKPPSTDHSSEASETKRPITNSEAPGIRENKPNDLRRKLDEKEESSRTSRRSPSATKDSTAPEIKRKCEEPAKLLDDLFRKTTATPCIYWLPLPDEQARLQATERAKIYASRQSTKPSRPSDQSGSTQRATRSPFAGPAASVPSPSKDKPSNGSFAKPVLEADRAPSKHVDSSKPTAVKSKGSDGIDKTDRRKPVETNVKTKSRLPEFEGRGEKTSSGTGAVKKGPETKSDRLSAEKRKREQSPFSPARNDSSSGPRGSDKPTSVMDKSATNRPKSDPKTNDISDAQKKNHRDRSGRSTSSRSRSSTERGERRRDLNEEDKRRRASPPLHRRSRSRSRSFHRREISPATRRSHYRPRR</sequence>
<feature type="region of interest" description="Disordered" evidence="2">
    <location>
        <begin position="356"/>
        <end position="442"/>
    </location>
</feature>
<dbReference type="InterPro" id="IPR052793">
    <property type="entry name" value="EJC-associated_protein"/>
</dbReference>
<feature type="compositionally biased region" description="Basic and acidic residues" evidence="2">
    <location>
        <begin position="43"/>
        <end position="53"/>
    </location>
</feature>
<feature type="domain" description="RRM" evidence="3">
    <location>
        <begin position="272"/>
        <end position="348"/>
    </location>
</feature>
<keyword evidence="1" id="KW-0694">RNA-binding</keyword>
<feature type="compositionally biased region" description="Polar residues" evidence="2">
    <location>
        <begin position="615"/>
        <end position="628"/>
    </location>
</feature>
<feature type="compositionally biased region" description="Basic and acidic residues" evidence="2">
    <location>
        <begin position="677"/>
        <end position="694"/>
    </location>
</feature>
<name>A0AAV2TG71_CALDB</name>
<dbReference type="PROSITE" id="PS50102">
    <property type="entry name" value="RRM"/>
    <property type="match status" value="1"/>
</dbReference>
<feature type="region of interest" description="Disordered" evidence="2">
    <location>
        <begin position="474"/>
        <end position="730"/>
    </location>
</feature>
<feature type="compositionally biased region" description="Basic and acidic residues" evidence="2">
    <location>
        <begin position="398"/>
        <end position="419"/>
    </location>
</feature>
<dbReference type="InterPro" id="IPR032552">
    <property type="entry name" value="RSB_motif"/>
</dbReference>
<comment type="caution">
    <text evidence="4">The sequence shown here is derived from an EMBL/GenBank/DDBJ whole genome shotgun (WGS) entry which is preliminary data.</text>
</comment>
<feature type="compositionally biased region" description="Low complexity" evidence="2">
    <location>
        <begin position="1"/>
        <end position="25"/>
    </location>
</feature>
<dbReference type="CDD" id="cd12432">
    <property type="entry name" value="RRM_ACINU"/>
    <property type="match status" value="1"/>
</dbReference>